<dbReference type="EMBL" id="CAUYUJ010018849">
    <property type="protein sequence ID" value="CAK0886786.1"/>
    <property type="molecule type" value="Genomic_DNA"/>
</dbReference>
<reference evidence="2" key="1">
    <citation type="submission" date="2023-10" db="EMBL/GenBank/DDBJ databases">
        <authorList>
            <person name="Chen Y."/>
            <person name="Shah S."/>
            <person name="Dougan E. K."/>
            <person name="Thang M."/>
            <person name="Chan C."/>
        </authorList>
    </citation>
    <scope>NUCLEOTIDE SEQUENCE [LARGE SCALE GENOMIC DNA]</scope>
</reference>
<comment type="caution">
    <text evidence="2">The sequence shown here is derived from an EMBL/GenBank/DDBJ whole genome shotgun (WGS) entry which is preliminary data.</text>
</comment>
<feature type="region of interest" description="Disordered" evidence="1">
    <location>
        <begin position="238"/>
        <end position="316"/>
    </location>
</feature>
<sequence length="332" mass="34676">MSDVSSSRSGDLDLGAANADSDCAEAGTILFASSCNSTELATPKLELRPEITAVDQAARPEPARVDGGAAAAAATCALKVAAAEGAREVAARKETFFFPVAVALSAARLEESTILGELRMVPWIAQNCLVFSVAGRAAAACIAARLAAMGVLLGLSGAGLSFSLGAAAPRRPARACPGPRAGAGQPVPGRAAGSLETGASGGGARAAATLVTAVGLACSPGRRRRAARARWPERCSRSTRSFWTGSSRPPAPASSSWRPSCASGRRTSPGPPRRRRRWCPPRGPPTWRWRPRRSPTRWRPRPAPCRRSRRGSSWRRALSTSGIWPGMCSSTR</sequence>
<gene>
    <name evidence="2" type="ORF">PCOR1329_LOCUS68043</name>
</gene>
<accession>A0ABN9WLE1</accession>
<evidence type="ECO:0000256" key="1">
    <source>
        <dbReference type="SAM" id="MobiDB-lite"/>
    </source>
</evidence>
<feature type="compositionally biased region" description="Basic residues" evidence="1">
    <location>
        <begin position="289"/>
        <end position="313"/>
    </location>
</feature>
<keyword evidence="3" id="KW-1185">Reference proteome</keyword>
<organism evidence="2 3">
    <name type="scientific">Prorocentrum cordatum</name>
    <dbReference type="NCBI Taxonomy" id="2364126"/>
    <lineage>
        <taxon>Eukaryota</taxon>
        <taxon>Sar</taxon>
        <taxon>Alveolata</taxon>
        <taxon>Dinophyceae</taxon>
        <taxon>Prorocentrales</taxon>
        <taxon>Prorocentraceae</taxon>
        <taxon>Prorocentrum</taxon>
    </lineage>
</organism>
<evidence type="ECO:0000313" key="3">
    <source>
        <dbReference type="Proteomes" id="UP001189429"/>
    </source>
</evidence>
<feature type="compositionally biased region" description="Low complexity" evidence="1">
    <location>
        <begin position="253"/>
        <end position="268"/>
    </location>
</feature>
<feature type="compositionally biased region" description="Low complexity" evidence="1">
    <location>
        <begin position="173"/>
        <end position="184"/>
    </location>
</feature>
<evidence type="ECO:0000313" key="2">
    <source>
        <dbReference type="EMBL" id="CAK0886786.1"/>
    </source>
</evidence>
<protein>
    <recommendedName>
        <fullName evidence="4">Solute carrier family 40 protein</fullName>
    </recommendedName>
</protein>
<name>A0ABN9WLE1_9DINO</name>
<evidence type="ECO:0008006" key="4">
    <source>
        <dbReference type="Google" id="ProtNLM"/>
    </source>
</evidence>
<proteinExistence type="predicted"/>
<feature type="region of interest" description="Disordered" evidence="1">
    <location>
        <begin position="173"/>
        <end position="202"/>
    </location>
</feature>
<dbReference type="Proteomes" id="UP001189429">
    <property type="component" value="Unassembled WGS sequence"/>
</dbReference>